<evidence type="ECO:0000313" key="2">
    <source>
        <dbReference type="Proteomes" id="UP000033754"/>
    </source>
</evidence>
<dbReference type="PATRIC" id="fig|1359161.3.peg.767"/>
<dbReference type="AlphaFoldDB" id="A0A0F3NDY6"/>
<proteinExistence type="predicted"/>
<comment type="caution">
    <text evidence="1">The sequence shown here is derived from an EMBL/GenBank/DDBJ whole genome shotgun (WGS) entry which is preliminary data.</text>
</comment>
<dbReference type="Proteomes" id="UP000033754">
    <property type="component" value="Unassembled WGS sequence"/>
</dbReference>
<protein>
    <submittedName>
        <fullName evidence="1">Uncharacterized protein</fullName>
    </submittedName>
</protein>
<evidence type="ECO:0000313" key="1">
    <source>
        <dbReference type="EMBL" id="KJV66235.1"/>
    </source>
</evidence>
<gene>
    <name evidence="1" type="ORF">EPHNCH_0682</name>
</gene>
<sequence>MRTIMLTLIKAYNTGFSCAGRSALSKAHTKRGFLFAVAMRGRLFCII</sequence>
<name>A0A0F3NDY6_ANAPH</name>
<accession>A0A0F3NDY6</accession>
<dbReference type="EMBL" id="LANT01000003">
    <property type="protein sequence ID" value="KJV66235.1"/>
    <property type="molecule type" value="Genomic_DNA"/>
</dbReference>
<organism evidence="1 2">
    <name type="scientific">Anaplasma phagocytophilum str. NCH-1</name>
    <dbReference type="NCBI Taxonomy" id="1359161"/>
    <lineage>
        <taxon>Bacteria</taxon>
        <taxon>Pseudomonadati</taxon>
        <taxon>Pseudomonadota</taxon>
        <taxon>Alphaproteobacteria</taxon>
        <taxon>Rickettsiales</taxon>
        <taxon>Anaplasmataceae</taxon>
        <taxon>Anaplasma</taxon>
        <taxon>phagocytophilum group</taxon>
    </lineage>
</organism>
<reference evidence="1 2" key="1">
    <citation type="submission" date="2015-01" db="EMBL/GenBank/DDBJ databases">
        <title>Genome Sequencing of Rickettsiales.</title>
        <authorList>
            <person name="Daugherty S.C."/>
            <person name="Su Q."/>
            <person name="Abolude K."/>
            <person name="Beier-Sexton M."/>
            <person name="Carlyon J.A."/>
            <person name="Carter R."/>
            <person name="Day N.P."/>
            <person name="Dumler S.J."/>
            <person name="Dyachenko V."/>
            <person name="Godinez A."/>
            <person name="Kurtti T.J."/>
            <person name="Lichay M."/>
            <person name="Mullins K.E."/>
            <person name="Ott S."/>
            <person name="Pappas-Brown V."/>
            <person name="Paris D.H."/>
            <person name="Patel P."/>
            <person name="Richards A.L."/>
            <person name="Sadzewicz L."/>
            <person name="Sears K."/>
            <person name="Seidman D."/>
            <person name="Sengamalay N."/>
            <person name="Stenos J."/>
            <person name="Tallon L.J."/>
            <person name="Vincent G."/>
            <person name="Fraser C.M."/>
            <person name="Munderloh U."/>
            <person name="Dunning-Hotopp J.C."/>
        </authorList>
    </citation>
    <scope>NUCLEOTIDE SEQUENCE [LARGE SCALE GENOMIC DNA]</scope>
    <source>
        <strain evidence="1 2">NCH-1</strain>
    </source>
</reference>